<dbReference type="RefSeq" id="XP_004355377.1">
    <property type="nucleotide sequence ID" value="XM_004355325.1"/>
</dbReference>
<reference evidence="5" key="1">
    <citation type="journal article" date="2011" name="Genome Res.">
        <title>Phylogeny-wide analysis of social amoeba genomes highlights ancient origins for complex intercellular communication.</title>
        <authorList>
            <person name="Heidel A.J."/>
            <person name="Lawal H.M."/>
            <person name="Felder M."/>
            <person name="Schilde C."/>
            <person name="Helps N.R."/>
            <person name="Tunggal B."/>
            <person name="Rivero F."/>
            <person name="John U."/>
            <person name="Schleicher M."/>
            <person name="Eichinger L."/>
            <person name="Platzer M."/>
            <person name="Noegel A.A."/>
            <person name="Schaap P."/>
            <person name="Gloeckner G."/>
        </authorList>
    </citation>
    <scope>NUCLEOTIDE SEQUENCE [LARGE SCALE GENOMIC DNA]</scope>
    <source>
        <strain evidence="5">SH3</strain>
    </source>
</reference>
<evidence type="ECO:0000259" key="3">
    <source>
        <dbReference type="Pfam" id="PF00849"/>
    </source>
</evidence>
<dbReference type="GO" id="GO:0003723">
    <property type="term" value="F:RNA binding"/>
    <property type="evidence" value="ECO:0007669"/>
    <property type="project" value="InterPro"/>
</dbReference>
<feature type="compositionally biased region" description="Polar residues" evidence="2">
    <location>
        <begin position="107"/>
        <end position="120"/>
    </location>
</feature>
<protein>
    <recommendedName>
        <fullName evidence="3">Pseudouridine synthase RsuA/RluA-like domain-containing protein</fullName>
    </recommendedName>
</protein>
<comment type="similarity">
    <text evidence="1">Belongs to the pseudouridine synthase RluA family.</text>
</comment>
<dbReference type="InterPro" id="IPR050188">
    <property type="entry name" value="RluA_PseudoU_synthase"/>
</dbReference>
<sequence>MTLTNQLIDQEFINPPSSLKILLLVKTFNETSAMNDEQRQDECKLCLLTYYCHVQSSSSVLYLSSCAASTFICPNVNKTTTIGKSTFSFSTSTASSSSSSYTKKHYNNSGNNKQYTSNQKYDSRYKQRKYDDQRQQQPLRNEDHQDKPRKEDEHREEEEEGGYMKLEWGLTVEEGQVQIVYGEWGDKFIIINKPFGYPIQSNLNHSVEKLVVTQLLNTYQQLMKEYYHDPTLYKGRFKRRLKNLEEFFERDQPFAYFPNRLDKWTSGLVVVSLTSQVCAILSQSMPRWKKKYRVVTDTPRCMASDMSEITIINNYNKNNNQTKKKKSSSEDQTTNTNISSSSSSCSTNRACCMISKYIGPQEEGGPIMCNGSTSLFKSGEITSYMSQRTQPAPIFNRNQQILLEQQQNLGLMDEASITTIRDGIDKKENNSFKCQSCADNQVVYQMNHPFLSHYLVHGSSIGKGINKFGPRYAKSEFELKGFGAGKALFEVALHTGRTHQIRVHMSESGFPIVGDPYYNPYFIDRVIQSNIKNIKDKEKESQQLNNDEDDDSEISRLYLQSYYLEFIHPTSQQPEVVTLDFPDSWKPVIEKIKLI</sequence>
<dbReference type="InterPro" id="IPR020103">
    <property type="entry name" value="PsdUridine_synth_cat_dom_sf"/>
</dbReference>
<name>F4Q3T7_CACFS</name>
<feature type="region of interest" description="Disordered" evidence="2">
    <location>
        <begin position="317"/>
        <end position="346"/>
    </location>
</feature>
<organism evidence="4 5">
    <name type="scientific">Cavenderia fasciculata</name>
    <name type="common">Slime mold</name>
    <name type="synonym">Dictyostelium fasciculatum</name>
    <dbReference type="NCBI Taxonomy" id="261658"/>
    <lineage>
        <taxon>Eukaryota</taxon>
        <taxon>Amoebozoa</taxon>
        <taxon>Evosea</taxon>
        <taxon>Eumycetozoa</taxon>
        <taxon>Dictyostelia</taxon>
        <taxon>Acytosteliales</taxon>
        <taxon>Cavenderiaceae</taxon>
        <taxon>Cavenderia</taxon>
    </lineage>
</organism>
<feature type="compositionally biased region" description="Low complexity" evidence="2">
    <location>
        <begin position="89"/>
        <end position="101"/>
    </location>
</feature>
<feature type="domain" description="Pseudouridine synthase RsuA/RluA-like" evidence="3">
    <location>
        <begin position="188"/>
        <end position="354"/>
    </location>
</feature>
<dbReference type="PANTHER" id="PTHR21600:SF87">
    <property type="entry name" value="RNA PSEUDOURIDYLATE SYNTHASE DOMAIN-CONTAINING PROTEIN 1"/>
    <property type="match status" value="1"/>
</dbReference>
<dbReference type="KEGG" id="dfa:DFA_07884"/>
<evidence type="ECO:0000256" key="2">
    <source>
        <dbReference type="SAM" id="MobiDB-lite"/>
    </source>
</evidence>
<dbReference type="Gene3D" id="3.30.2350.10">
    <property type="entry name" value="Pseudouridine synthase"/>
    <property type="match status" value="2"/>
</dbReference>
<dbReference type="SUPFAM" id="SSF55120">
    <property type="entry name" value="Pseudouridine synthase"/>
    <property type="match status" value="1"/>
</dbReference>
<evidence type="ECO:0000256" key="1">
    <source>
        <dbReference type="ARBA" id="ARBA00010876"/>
    </source>
</evidence>
<dbReference type="PANTHER" id="PTHR21600">
    <property type="entry name" value="MITOCHONDRIAL RNA PSEUDOURIDINE SYNTHASE"/>
    <property type="match status" value="1"/>
</dbReference>
<evidence type="ECO:0000313" key="5">
    <source>
        <dbReference type="Proteomes" id="UP000007797"/>
    </source>
</evidence>
<dbReference type="OMA" id="CAASTFI"/>
<dbReference type="GeneID" id="14869162"/>
<dbReference type="EMBL" id="GL883021">
    <property type="protein sequence ID" value="EGG16903.1"/>
    <property type="molecule type" value="Genomic_DNA"/>
</dbReference>
<feature type="compositionally biased region" description="Basic and acidic residues" evidence="2">
    <location>
        <begin position="121"/>
        <end position="153"/>
    </location>
</feature>
<dbReference type="InterPro" id="IPR006145">
    <property type="entry name" value="PsdUridine_synth_RsuA/RluA"/>
</dbReference>
<dbReference type="GO" id="GO:0000455">
    <property type="term" value="P:enzyme-directed rRNA pseudouridine synthesis"/>
    <property type="evidence" value="ECO:0007669"/>
    <property type="project" value="TreeGrafter"/>
</dbReference>
<dbReference type="GO" id="GO:0009982">
    <property type="term" value="F:pseudouridine synthase activity"/>
    <property type="evidence" value="ECO:0007669"/>
    <property type="project" value="InterPro"/>
</dbReference>
<dbReference type="AlphaFoldDB" id="F4Q3T7"/>
<dbReference type="Proteomes" id="UP000007797">
    <property type="component" value="Unassembled WGS sequence"/>
</dbReference>
<feature type="region of interest" description="Disordered" evidence="2">
    <location>
        <begin position="89"/>
        <end position="161"/>
    </location>
</feature>
<accession>F4Q3T7</accession>
<gene>
    <name evidence="4" type="ORF">DFA_07884</name>
</gene>
<dbReference type="OrthoDB" id="428658at2759"/>
<dbReference type="STRING" id="1054147.F4Q3T7"/>
<evidence type="ECO:0000313" key="4">
    <source>
        <dbReference type="EMBL" id="EGG16903.1"/>
    </source>
</evidence>
<proteinExistence type="inferred from homology"/>
<keyword evidence="5" id="KW-1185">Reference proteome</keyword>
<feature type="compositionally biased region" description="Low complexity" evidence="2">
    <location>
        <begin position="333"/>
        <end position="346"/>
    </location>
</feature>
<dbReference type="Pfam" id="PF00849">
    <property type="entry name" value="PseudoU_synth_2"/>
    <property type="match status" value="1"/>
</dbReference>